<dbReference type="SUPFAM" id="SSF57997">
    <property type="entry name" value="Tropomyosin"/>
    <property type="match status" value="1"/>
</dbReference>
<protein>
    <submittedName>
        <fullName evidence="2">Uncharacterized protein</fullName>
    </submittedName>
</protein>
<dbReference type="AlphaFoldDB" id="A0A8K0JMD8"/>
<proteinExistence type="predicted"/>
<gene>
    <name evidence="2" type="ORF">FFLO_02560</name>
</gene>
<reference evidence="2" key="1">
    <citation type="submission" date="2020-04" db="EMBL/GenBank/DDBJ databases">
        <title>Analysis of mating type loci in Filobasidium floriforme.</title>
        <authorList>
            <person name="Nowrousian M."/>
        </authorList>
    </citation>
    <scope>NUCLEOTIDE SEQUENCE</scope>
    <source>
        <strain evidence="2">CBS 6242</strain>
    </source>
</reference>
<evidence type="ECO:0000313" key="3">
    <source>
        <dbReference type="Proteomes" id="UP000812966"/>
    </source>
</evidence>
<dbReference type="Proteomes" id="UP000812966">
    <property type="component" value="Unassembled WGS sequence"/>
</dbReference>
<feature type="region of interest" description="Disordered" evidence="1">
    <location>
        <begin position="183"/>
        <end position="223"/>
    </location>
</feature>
<accession>A0A8K0JMD8</accession>
<name>A0A8K0JMD8_9TREE</name>
<sequence>MPPRTHNMGPAQLTREVIALKDQMMRAEQTYAAHNEVINGQDEKITQHDGKFGVVDEKLTQHDGKFGVVDEKLTQHDGKFGVVDEKLKDQTIAVASLKQHLSEHERSIWILKEKDGKVKAKEDMVTDEFVAKVEQKLHQKFLARQKKLVEYHLSLIEDEMKAPDSIASGSDFGGFYLMPPTAHTDLSSYSKPTQLKRKADRQDEGDMEDGGESKKGRHESPPA</sequence>
<dbReference type="EMBL" id="JABELV010000041">
    <property type="protein sequence ID" value="KAG7562005.1"/>
    <property type="molecule type" value="Genomic_DNA"/>
</dbReference>
<comment type="caution">
    <text evidence="2">The sequence shown here is derived from an EMBL/GenBank/DDBJ whole genome shotgun (WGS) entry which is preliminary data.</text>
</comment>
<feature type="compositionally biased region" description="Polar residues" evidence="1">
    <location>
        <begin position="184"/>
        <end position="193"/>
    </location>
</feature>
<evidence type="ECO:0000313" key="2">
    <source>
        <dbReference type="EMBL" id="KAG7562005.1"/>
    </source>
</evidence>
<feature type="compositionally biased region" description="Basic and acidic residues" evidence="1">
    <location>
        <begin position="211"/>
        <end position="223"/>
    </location>
</feature>
<keyword evidence="3" id="KW-1185">Reference proteome</keyword>
<evidence type="ECO:0000256" key="1">
    <source>
        <dbReference type="SAM" id="MobiDB-lite"/>
    </source>
</evidence>
<organism evidence="2 3">
    <name type="scientific">Filobasidium floriforme</name>
    <dbReference type="NCBI Taxonomy" id="5210"/>
    <lineage>
        <taxon>Eukaryota</taxon>
        <taxon>Fungi</taxon>
        <taxon>Dikarya</taxon>
        <taxon>Basidiomycota</taxon>
        <taxon>Agaricomycotina</taxon>
        <taxon>Tremellomycetes</taxon>
        <taxon>Filobasidiales</taxon>
        <taxon>Filobasidiaceae</taxon>
        <taxon>Filobasidium</taxon>
    </lineage>
</organism>
<dbReference type="Gene3D" id="1.20.5.340">
    <property type="match status" value="1"/>
</dbReference>